<dbReference type="SUPFAM" id="SSF50249">
    <property type="entry name" value="Nucleic acid-binding proteins"/>
    <property type="match status" value="1"/>
</dbReference>
<keyword evidence="8 14" id="KW-0862">Zinc</keyword>
<dbReference type="Pfam" id="PF03119">
    <property type="entry name" value="DNA_ligase_ZBD"/>
    <property type="match status" value="1"/>
</dbReference>
<evidence type="ECO:0000256" key="5">
    <source>
        <dbReference type="ARBA" id="ARBA00022705"/>
    </source>
</evidence>
<feature type="binding site" evidence="14">
    <location>
        <position position="112"/>
    </location>
    <ligand>
        <name>NAD(+)</name>
        <dbReference type="ChEBI" id="CHEBI:57540"/>
    </ligand>
</feature>
<evidence type="ECO:0000256" key="8">
    <source>
        <dbReference type="ARBA" id="ARBA00022833"/>
    </source>
</evidence>
<evidence type="ECO:0000259" key="16">
    <source>
        <dbReference type="PROSITE" id="PS50172"/>
    </source>
</evidence>
<dbReference type="SUPFAM" id="SSF52113">
    <property type="entry name" value="BRCT domain"/>
    <property type="match status" value="1"/>
</dbReference>
<dbReference type="PIRSF" id="PIRSF001604">
    <property type="entry name" value="LigA"/>
    <property type="match status" value="1"/>
</dbReference>
<keyword evidence="6 14" id="KW-0479">Metal-binding</keyword>
<dbReference type="EC" id="6.5.1.2" evidence="2 14"/>
<feature type="domain" description="BRCT" evidence="16">
    <location>
        <begin position="586"/>
        <end position="664"/>
    </location>
</feature>
<dbReference type="InterPro" id="IPR012340">
    <property type="entry name" value="NA-bd_OB-fold"/>
</dbReference>
<evidence type="ECO:0000256" key="7">
    <source>
        <dbReference type="ARBA" id="ARBA00022763"/>
    </source>
</evidence>
<dbReference type="OrthoDB" id="9759736at2"/>
<dbReference type="RefSeq" id="WP_073613176.1">
    <property type="nucleotide sequence ID" value="NZ_FRFE01000007.1"/>
</dbReference>
<dbReference type="InterPro" id="IPR001679">
    <property type="entry name" value="DNA_ligase"/>
</dbReference>
<evidence type="ECO:0000256" key="11">
    <source>
        <dbReference type="ARBA" id="ARBA00023204"/>
    </source>
</evidence>
<dbReference type="SMART" id="SM00292">
    <property type="entry name" value="BRCT"/>
    <property type="match status" value="1"/>
</dbReference>
<dbReference type="Gene3D" id="1.10.150.20">
    <property type="entry name" value="5' to 3' exonuclease, C-terminal subdomain"/>
    <property type="match status" value="2"/>
</dbReference>
<reference evidence="17 18" key="1">
    <citation type="submission" date="2016-12" db="EMBL/GenBank/DDBJ databases">
        <authorList>
            <person name="Song W.-J."/>
            <person name="Kurnit D.M."/>
        </authorList>
    </citation>
    <scope>NUCLEOTIDE SEQUENCE [LARGE SCALE GENOMIC DNA]</scope>
    <source>
        <strain evidence="17 18">DSM 18488</strain>
    </source>
</reference>
<feature type="binding site" evidence="14">
    <location>
        <begin position="31"/>
        <end position="35"/>
    </location>
    <ligand>
        <name>NAD(+)</name>
        <dbReference type="ChEBI" id="CHEBI:57540"/>
    </ligand>
</feature>
<evidence type="ECO:0000256" key="2">
    <source>
        <dbReference type="ARBA" id="ARBA00012722"/>
    </source>
</evidence>
<protein>
    <recommendedName>
        <fullName evidence="3 14">DNA ligase</fullName>
        <ecNumber evidence="2 14">6.5.1.2</ecNumber>
    </recommendedName>
    <alternativeName>
        <fullName evidence="14">Polydeoxyribonucleotide synthase [NAD(+)]</fullName>
    </alternativeName>
</protein>
<dbReference type="Gene3D" id="2.40.50.140">
    <property type="entry name" value="Nucleic acid-binding proteins"/>
    <property type="match status" value="1"/>
</dbReference>
<dbReference type="NCBIfam" id="TIGR00575">
    <property type="entry name" value="dnlj"/>
    <property type="match status" value="1"/>
</dbReference>
<evidence type="ECO:0000256" key="10">
    <source>
        <dbReference type="ARBA" id="ARBA00023027"/>
    </source>
</evidence>
<keyword evidence="5 14" id="KW-0235">DNA replication</keyword>
<dbReference type="FunFam" id="1.10.150.20:FF:000006">
    <property type="entry name" value="DNA ligase"/>
    <property type="match status" value="1"/>
</dbReference>
<keyword evidence="10 14" id="KW-0520">NAD</keyword>
<dbReference type="InterPro" id="IPR010994">
    <property type="entry name" value="RuvA_2-like"/>
</dbReference>
<feature type="binding site" evidence="14">
    <location>
        <position position="311"/>
    </location>
    <ligand>
        <name>NAD(+)</name>
        <dbReference type="ChEBI" id="CHEBI:57540"/>
    </ligand>
</feature>
<comment type="cofactor">
    <cofactor evidence="14">
        <name>Mg(2+)</name>
        <dbReference type="ChEBI" id="CHEBI:18420"/>
    </cofactor>
    <cofactor evidence="14">
        <name>Mn(2+)</name>
        <dbReference type="ChEBI" id="CHEBI:29035"/>
    </cofactor>
</comment>
<dbReference type="InterPro" id="IPR013840">
    <property type="entry name" value="DNAligase_N"/>
</dbReference>
<dbReference type="Gene3D" id="3.40.50.10190">
    <property type="entry name" value="BRCT domain"/>
    <property type="match status" value="1"/>
</dbReference>
<dbReference type="GO" id="GO:0003911">
    <property type="term" value="F:DNA ligase (NAD+) activity"/>
    <property type="evidence" value="ECO:0007669"/>
    <property type="project" value="UniProtKB-UniRule"/>
</dbReference>
<keyword evidence="4 14" id="KW-0436">Ligase</keyword>
<feature type="binding site" evidence="14">
    <location>
        <position position="408"/>
    </location>
    <ligand>
        <name>Zn(2+)</name>
        <dbReference type="ChEBI" id="CHEBI:29105"/>
    </ligand>
</feature>
<dbReference type="InterPro" id="IPR001357">
    <property type="entry name" value="BRCT_dom"/>
</dbReference>
<evidence type="ECO:0000256" key="3">
    <source>
        <dbReference type="ARBA" id="ARBA00013308"/>
    </source>
</evidence>
<dbReference type="FunFam" id="2.40.50.140:FF:000012">
    <property type="entry name" value="DNA ligase"/>
    <property type="match status" value="1"/>
</dbReference>
<dbReference type="InterPro" id="IPR004150">
    <property type="entry name" value="NAD_DNA_ligase_OB"/>
</dbReference>
<dbReference type="GO" id="GO:0006260">
    <property type="term" value="P:DNA replication"/>
    <property type="evidence" value="ECO:0007669"/>
    <property type="project" value="UniProtKB-KW"/>
</dbReference>
<keyword evidence="14" id="KW-0464">Manganese</keyword>
<feature type="binding site" evidence="14">
    <location>
        <begin position="80"/>
        <end position="81"/>
    </location>
    <ligand>
        <name>NAD(+)</name>
        <dbReference type="ChEBI" id="CHEBI:57540"/>
    </ligand>
</feature>
<dbReference type="Pfam" id="PF12826">
    <property type="entry name" value="HHH_2"/>
    <property type="match status" value="1"/>
</dbReference>
<dbReference type="GO" id="GO:0005829">
    <property type="term" value="C:cytosol"/>
    <property type="evidence" value="ECO:0007669"/>
    <property type="project" value="TreeGrafter"/>
</dbReference>
<dbReference type="CDD" id="cd00114">
    <property type="entry name" value="LIGANc"/>
    <property type="match status" value="1"/>
</dbReference>
<dbReference type="FunFam" id="3.30.470.30:FF:000001">
    <property type="entry name" value="DNA ligase"/>
    <property type="match status" value="1"/>
</dbReference>
<dbReference type="STRING" id="1121416.SAMN02745220_01868"/>
<dbReference type="FunFam" id="1.10.150.20:FF:000007">
    <property type="entry name" value="DNA ligase"/>
    <property type="match status" value="1"/>
</dbReference>
<dbReference type="GO" id="GO:0046872">
    <property type="term" value="F:metal ion binding"/>
    <property type="evidence" value="ECO:0007669"/>
    <property type="project" value="UniProtKB-KW"/>
</dbReference>
<dbReference type="AlphaFoldDB" id="A0A1M7Y527"/>
<dbReference type="InterPro" id="IPR003583">
    <property type="entry name" value="Hlx-hairpin-Hlx_DNA-bd_motif"/>
</dbReference>
<name>A0A1M7Y527_9BACT</name>
<gene>
    <name evidence="14" type="primary">ligA</name>
    <name evidence="17" type="ORF">SAMN02745220_01868</name>
</gene>
<feature type="binding site" evidence="14">
    <location>
        <position position="405"/>
    </location>
    <ligand>
        <name>Zn(2+)</name>
        <dbReference type="ChEBI" id="CHEBI:29105"/>
    </ligand>
</feature>
<keyword evidence="9 14" id="KW-0460">Magnesium</keyword>
<keyword evidence="18" id="KW-1185">Reference proteome</keyword>
<evidence type="ECO:0000256" key="12">
    <source>
        <dbReference type="ARBA" id="ARBA00034005"/>
    </source>
</evidence>
<dbReference type="Proteomes" id="UP000184603">
    <property type="component" value="Unassembled WGS sequence"/>
</dbReference>
<evidence type="ECO:0000256" key="4">
    <source>
        <dbReference type="ARBA" id="ARBA00022598"/>
    </source>
</evidence>
<dbReference type="SUPFAM" id="SSF47781">
    <property type="entry name" value="RuvA domain 2-like"/>
    <property type="match status" value="1"/>
</dbReference>
<comment type="similarity">
    <text evidence="13 14">Belongs to the NAD-dependent DNA ligase family. LigA subfamily.</text>
</comment>
<dbReference type="PANTHER" id="PTHR23389:SF9">
    <property type="entry name" value="DNA LIGASE"/>
    <property type="match status" value="1"/>
</dbReference>
<keyword evidence="11 14" id="KW-0234">DNA repair</keyword>
<dbReference type="SMART" id="SM00278">
    <property type="entry name" value="HhH1"/>
    <property type="match status" value="2"/>
</dbReference>
<sequence length="664" mass="73102">MRPEERVRELHQLLHEHSHRYYVLDDPIISDGEYDALFHELLNLESEHPELVTDDSPSRRVGAPPLDKFRQVEHQVPMLSLENAFGDDDLVEFEERLARFLSGNQSLSYVAEPKLDGLAVELVYENGILTLGSTRGDGKVGEEITAQLRTVRAIPLRLANNPPPRLEVRGEVFMSLAGLKKLNEQQLSQGRQPFANPRNAAAGSLRQLDPTITGSRPLDFFAYGVSLPADTGCTTHFALLQHLQHLGLPVNDLTRSCSSIREVITAFHNLAEIRHQLPYEIDGMVVKVDKLNLQDRLGVKARAPRWAVACKFPATQATTVLRDVEFQVGRTGAVTPVAILEPVNVGGVMVSRATLHNQDELERKDLRYGDTVLIQRAGDVIPEIVKAVAEKRTGTETVIAMPVNCPVCHHPLAKPEGEAVTRCHNPHCDAQRLRTLIHFTSKAGLDIEGLGKKYVEQLYSLHLVHDIPDIFTLTKEQLAELEGWGEKSADNVLAAIRERLSPPLGRFLAALGIRFIGEVTASALEGHFSDLDAISSATLDQLLEIEGIGEQAATSIVDYFSDEKVQEMLSRLQSAGVSPLAPEGQQEDLPLTGMVLLFTGSLQEISRNEAKKMVKENGGQIATSVTQKTTHVVVGEKAGSKLIKAQELGKTILTEAEFLQLIGH</sequence>
<keyword evidence="7 14" id="KW-0227">DNA damage</keyword>
<evidence type="ECO:0000256" key="1">
    <source>
        <dbReference type="ARBA" id="ARBA00004067"/>
    </source>
</evidence>
<dbReference type="NCBIfam" id="NF005932">
    <property type="entry name" value="PRK07956.1"/>
    <property type="match status" value="1"/>
</dbReference>
<dbReference type="PANTHER" id="PTHR23389">
    <property type="entry name" value="CHROMOSOME TRANSMISSION FIDELITY FACTOR 18"/>
    <property type="match status" value="1"/>
</dbReference>
<evidence type="ECO:0000256" key="14">
    <source>
        <dbReference type="HAMAP-Rule" id="MF_01588"/>
    </source>
</evidence>
<evidence type="ECO:0000256" key="6">
    <source>
        <dbReference type="ARBA" id="ARBA00022723"/>
    </source>
</evidence>
<feature type="binding site" evidence="14">
    <location>
        <position position="423"/>
    </location>
    <ligand>
        <name>Zn(2+)</name>
        <dbReference type="ChEBI" id="CHEBI:29105"/>
    </ligand>
</feature>
<dbReference type="Pfam" id="PF01653">
    <property type="entry name" value="DNA_ligase_aden"/>
    <property type="match status" value="1"/>
</dbReference>
<dbReference type="PROSITE" id="PS50172">
    <property type="entry name" value="BRCT"/>
    <property type="match status" value="1"/>
</dbReference>
<feature type="binding site" evidence="14">
    <location>
        <position position="171"/>
    </location>
    <ligand>
        <name>NAD(+)</name>
        <dbReference type="ChEBI" id="CHEBI:57540"/>
    </ligand>
</feature>
<dbReference type="Gene3D" id="1.10.287.610">
    <property type="entry name" value="Helix hairpin bin"/>
    <property type="match status" value="1"/>
</dbReference>
<dbReference type="PROSITE" id="PS01056">
    <property type="entry name" value="DNA_LIGASE_N2"/>
    <property type="match status" value="1"/>
</dbReference>
<dbReference type="GO" id="GO:0003677">
    <property type="term" value="F:DNA binding"/>
    <property type="evidence" value="ECO:0007669"/>
    <property type="project" value="InterPro"/>
</dbReference>
<dbReference type="GO" id="GO:0006281">
    <property type="term" value="P:DNA repair"/>
    <property type="evidence" value="ECO:0007669"/>
    <property type="project" value="UniProtKB-KW"/>
</dbReference>
<dbReference type="Pfam" id="PF00533">
    <property type="entry name" value="BRCT"/>
    <property type="match status" value="1"/>
</dbReference>
<dbReference type="SUPFAM" id="SSF56091">
    <property type="entry name" value="DNA ligase/mRNA capping enzyme, catalytic domain"/>
    <property type="match status" value="1"/>
</dbReference>
<dbReference type="PROSITE" id="PS01055">
    <property type="entry name" value="DNA_LIGASE_N1"/>
    <property type="match status" value="1"/>
</dbReference>
<evidence type="ECO:0000256" key="9">
    <source>
        <dbReference type="ARBA" id="ARBA00022842"/>
    </source>
</evidence>
<evidence type="ECO:0000256" key="13">
    <source>
        <dbReference type="ARBA" id="ARBA00060881"/>
    </source>
</evidence>
<dbReference type="Pfam" id="PF14520">
    <property type="entry name" value="HHH_5"/>
    <property type="match status" value="1"/>
</dbReference>
<comment type="catalytic activity">
    <reaction evidence="12 14 15">
        <text>NAD(+) + (deoxyribonucleotide)n-3'-hydroxyl + 5'-phospho-(deoxyribonucleotide)m = (deoxyribonucleotide)n+m + AMP + beta-nicotinamide D-nucleotide.</text>
        <dbReference type="EC" id="6.5.1.2"/>
    </reaction>
</comment>
<dbReference type="EMBL" id="FRFE01000007">
    <property type="protein sequence ID" value="SHO47430.1"/>
    <property type="molecule type" value="Genomic_DNA"/>
</dbReference>
<dbReference type="Pfam" id="PF22745">
    <property type="entry name" value="Nlig-Ia"/>
    <property type="match status" value="1"/>
</dbReference>
<proteinExistence type="inferred from homology"/>
<dbReference type="HAMAP" id="MF_01588">
    <property type="entry name" value="DNA_ligase_A"/>
    <property type="match status" value="1"/>
</dbReference>
<dbReference type="InterPro" id="IPR033136">
    <property type="entry name" value="DNA_ligase_CS"/>
</dbReference>
<dbReference type="Gene3D" id="3.30.470.30">
    <property type="entry name" value="DNA ligase/mRNA capping enzyme"/>
    <property type="match status" value="1"/>
</dbReference>
<evidence type="ECO:0000313" key="18">
    <source>
        <dbReference type="Proteomes" id="UP000184603"/>
    </source>
</evidence>
<organism evidence="17 18">
    <name type="scientific">Desulfopila aestuarii DSM 18488</name>
    <dbReference type="NCBI Taxonomy" id="1121416"/>
    <lineage>
        <taxon>Bacteria</taxon>
        <taxon>Pseudomonadati</taxon>
        <taxon>Thermodesulfobacteriota</taxon>
        <taxon>Desulfobulbia</taxon>
        <taxon>Desulfobulbales</taxon>
        <taxon>Desulfocapsaceae</taxon>
        <taxon>Desulfopila</taxon>
    </lineage>
</organism>
<dbReference type="InterPro" id="IPR036420">
    <property type="entry name" value="BRCT_dom_sf"/>
</dbReference>
<accession>A0A1M7Y527</accession>
<dbReference type="InterPro" id="IPR018239">
    <property type="entry name" value="DNA_ligase_AS"/>
</dbReference>
<dbReference type="Gene3D" id="6.20.10.30">
    <property type="match status" value="1"/>
</dbReference>
<comment type="function">
    <text evidence="1 14">DNA ligase that catalyzes the formation of phosphodiester linkages between 5'-phosphoryl and 3'-hydroxyl groups in double-stranded DNA using NAD as a coenzyme and as the energy source for the reaction. It is essential for DNA replication and repair of damaged DNA.</text>
</comment>
<feature type="binding site" evidence="14">
    <location>
        <position position="135"/>
    </location>
    <ligand>
        <name>NAD(+)</name>
        <dbReference type="ChEBI" id="CHEBI:57540"/>
    </ligand>
</feature>
<evidence type="ECO:0000313" key="17">
    <source>
        <dbReference type="EMBL" id="SHO47430.1"/>
    </source>
</evidence>
<dbReference type="InterPro" id="IPR041663">
    <property type="entry name" value="DisA/LigA_HHH"/>
</dbReference>
<dbReference type="CDD" id="cd17748">
    <property type="entry name" value="BRCT_DNA_ligase_like"/>
    <property type="match status" value="1"/>
</dbReference>
<evidence type="ECO:0000256" key="15">
    <source>
        <dbReference type="RuleBase" id="RU000618"/>
    </source>
</evidence>
<dbReference type="InterPro" id="IPR004149">
    <property type="entry name" value="Znf_DNAligase_C4"/>
</dbReference>
<dbReference type="InterPro" id="IPR013839">
    <property type="entry name" value="DNAligase_adenylation"/>
</dbReference>
<feature type="binding site" evidence="14">
    <location>
        <position position="287"/>
    </location>
    <ligand>
        <name>NAD(+)</name>
        <dbReference type="ChEBI" id="CHEBI:57540"/>
    </ligand>
</feature>
<dbReference type="Pfam" id="PF03120">
    <property type="entry name" value="OB_DNA_ligase"/>
    <property type="match status" value="1"/>
</dbReference>
<dbReference type="SMART" id="SM00532">
    <property type="entry name" value="LIGANc"/>
    <property type="match status" value="1"/>
</dbReference>
<feature type="binding site" evidence="14">
    <location>
        <position position="428"/>
    </location>
    <ligand>
        <name>Zn(2+)</name>
        <dbReference type="ChEBI" id="CHEBI:29105"/>
    </ligand>
</feature>
<feature type="active site" description="N6-AMP-lysine intermediate" evidence="14">
    <location>
        <position position="114"/>
    </location>
</feature>